<dbReference type="KEGG" id="qsa:O6P43_026395"/>
<evidence type="ECO:0000313" key="2">
    <source>
        <dbReference type="Proteomes" id="UP001163823"/>
    </source>
</evidence>
<dbReference type="PANTHER" id="PTHR34355">
    <property type="entry name" value="JOSEPHIN-LIKE PROTEIN"/>
    <property type="match status" value="1"/>
</dbReference>
<protein>
    <submittedName>
        <fullName evidence="1">Josephin-like protein</fullName>
    </submittedName>
</protein>
<proteinExistence type="predicted"/>
<gene>
    <name evidence="1" type="ORF">O6P43_026395</name>
</gene>
<reference evidence="1" key="1">
    <citation type="journal article" date="2023" name="Science">
        <title>Elucidation of the pathway for biosynthesis of saponin adjuvants from the soapbark tree.</title>
        <authorList>
            <person name="Reed J."/>
            <person name="Orme A."/>
            <person name="El-Demerdash A."/>
            <person name="Owen C."/>
            <person name="Martin L.B.B."/>
            <person name="Misra R.C."/>
            <person name="Kikuchi S."/>
            <person name="Rejzek M."/>
            <person name="Martin A.C."/>
            <person name="Harkess A."/>
            <person name="Leebens-Mack J."/>
            <person name="Louveau T."/>
            <person name="Stephenson M.J."/>
            <person name="Osbourn A."/>
        </authorList>
    </citation>
    <scope>NUCLEOTIDE SEQUENCE</scope>
    <source>
        <strain evidence="1">S10</strain>
    </source>
</reference>
<dbReference type="EMBL" id="JARAOO010000011">
    <property type="protein sequence ID" value="KAJ7950170.1"/>
    <property type="molecule type" value="Genomic_DNA"/>
</dbReference>
<evidence type="ECO:0000313" key="1">
    <source>
        <dbReference type="EMBL" id="KAJ7950170.1"/>
    </source>
</evidence>
<comment type="caution">
    <text evidence="1">The sequence shown here is derived from an EMBL/GenBank/DDBJ whole genome shotgun (WGS) entry which is preliminary data.</text>
</comment>
<accession>A0AAD7L3Z5</accession>
<organism evidence="1 2">
    <name type="scientific">Quillaja saponaria</name>
    <name type="common">Soap bark tree</name>
    <dbReference type="NCBI Taxonomy" id="32244"/>
    <lineage>
        <taxon>Eukaryota</taxon>
        <taxon>Viridiplantae</taxon>
        <taxon>Streptophyta</taxon>
        <taxon>Embryophyta</taxon>
        <taxon>Tracheophyta</taxon>
        <taxon>Spermatophyta</taxon>
        <taxon>Magnoliopsida</taxon>
        <taxon>eudicotyledons</taxon>
        <taxon>Gunneridae</taxon>
        <taxon>Pentapetalae</taxon>
        <taxon>rosids</taxon>
        <taxon>fabids</taxon>
        <taxon>Fabales</taxon>
        <taxon>Quillajaceae</taxon>
        <taxon>Quillaja</taxon>
    </lineage>
</organism>
<keyword evidence="2" id="KW-1185">Reference proteome</keyword>
<sequence length="121" mass="13677">MSRKSERVCLSSDDKEPSIFLMQSCGHGNTRVAGNRKRIIGIWTLRVPKDSKLSPVRLLLGLGAKVEKAIQFVSMRRRTLRKVSSSTLMRSHSLSDPTDSQRAEAFEDCIEFLHSSSSRQR</sequence>
<dbReference type="AlphaFoldDB" id="A0AAD7L3Z5"/>
<dbReference type="Proteomes" id="UP001163823">
    <property type="component" value="Chromosome 11"/>
</dbReference>
<name>A0AAD7L3Z5_QUISA</name>
<dbReference type="PANTHER" id="PTHR34355:SF1">
    <property type="entry name" value="JOSEPHIN-LIKE PROTEIN"/>
    <property type="match status" value="1"/>
</dbReference>